<accession>A0A1X0D5Z1</accession>
<proteinExistence type="inferred from homology"/>
<organism evidence="4 5">
    <name type="scientific">Mycobacterium heidelbergense</name>
    <dbReference type="NCBI Taxonomy" id="53376"/>
    <lineage>
        <taxon>Bacteria</taxon>
        <taxon>Bacillati</taxon>
        <taxon>Actinomycetota</taxon>
        <taxon>Actinomycetes</taxon>
        <taxon>Mycobacteriales</taxon>
        <taxon>Mycobacteriaceae</taxon>
        <taxon>Mycobacterium</taxon>
        <taxon>Mycobacterium simiae complex</taxon>
    </lineage>
</organism>
<dbReference type="Pfam" id="PF12484">
    <property type="entry name" value="PPE-SVP"/>
    <property type="match status" value="1"/>
</dbReference>
<dbReference type="Pfam" id="PF00823">
    <property type="entry name" value="PPE"/>
    <property type="match status" value="1"/>
</dbReference>
<dbReference type="OrthoDB" id="4753201at2"/>
<dbReference type="InterPro" id="IPR022171">
    <property type="entry name" value="PPE_C"/>
</dbReference>
<comment type="caution">
    <text evidence="4">The sequence shown here is derived from an EMBL/GenBank/DDBJ whole genome shotgun (WGS) entry which is preliminary data.</text>
</comment>
<comment type="similarity">
    <text evidence="1">Belongs to the mycobacterial PPE family.</text>
</comment>
<keyword evidence="5" id="KW-1185">Reference proteome</keyword>
<dbReference type="PANTHER" id="PTHR46766:SF1">
    <property type="entry name" value="GLUTAMINE-RICH PROTEIN 2"/>
    <property type="match status" value="1"/>
</dbReference>
<dbReference type="GO" id="GO:0052572">
    <property type="term" value="P:response to host immune response"/>
    <property type="evidence" value="ECO:0007669"/>
    <property type="project" value="TreeGrafter"/>
</dbReference>
<dbReference type="EMBL" id="MVHR01000059">
    <property type="protein sequence ID" value="ORA67778.1"/>
    <property type="molecule type" value="Genomic_DNA"/>
</dbReference>
<evidence type="ECO:0000259" key="2">
    <source>
        <dbReference type="Pfam" id="PF00823"/>
    </source>
</evidence>
<name>A0A1X0D5Z1_MYCHE</name>
<dbReference type="Proteomes" id="UP000192566">
    <property type="component" value="Unassembled WGS sequence"/>
</dbReference>
<evidence type="ECO:0000313" key="5">
    <source>
        <dbReference type="Proteomes" id="UP000192566"/>
    </source>
</evidence>
<evidence type="ECO:0000256" key="1">
    <source>
        <dbReference type="ARBA" id="ARBA00010652"/>
    </source>
</evidence>
<evidence type="ECO:0000259" key="3">
    <source>
        <dbReference type="Pfam" id="PF12484"/>
    </source>
</evidence>
<dbReference type="InterPro" id="IPR000030">
    <property type="entry name" value="PPE_dom"/>
</dbReference>
<reference evidence="4 5" key="1">
    <citation type="submission" date="2017-02" db="EMBL/GenBank/DDBJ databases">
        <title>The new phylogeny of genus Mycobacterium.</title>
        <authorList>
            <person name="Tortoli E."/>
            <person name="Trovato A."/>
            <person name="Cirillo D.M."/>
        </authorList>
    </citation>
    <scope>NUCLEOTIDE SEQUENCE [LARGE SCALE GENOMIC DNA]</scope>
    <source>
        <strain evidence="4 5">DSM 44471</strain>
    </source>
</reference>
<dbReference type="PANTHER" id="PTHR46766">
    <property type="entry name" value="GLUTAMINE-RICH PROTEIN 2"/>
    <property type="match status" value="1"/>
</dbReference>
<dbReference type="FunFam" id="1.20.1260.20:FF:000001">
    <property type="entry name" value="PPE family protein PPE41"/>
    <property type="match status" value="1"/>
</dbReference>
<sequence length="415" mass="41617">MFDFGALPPEINSGRMYAGPGSGSMIAAAASWDGLATELGLTATGYTSVITELTSSPWVGPASQSMVAAATPYISWLGTAAGLAEDAANQARAAAAAFEAAFALTVPPPEIAANRVLLTTLIATNFFGQNFPAIAATEAQYAEMWAQDATAMYGYAAASATATRLSPFSEPGQTTDQSGPAAQAAAVTQALATPAATNAPQAAAATPGLAITPDTISLTSIFSSINQVLNQLSAQATAVGLNPSQWYIVQQLSQLSISMRTTLGRTYDLGYFSGNMGSFFVSINQQLTFGPGGATAGAGGAWYPTPQFAGLHLGAVAGGPVSANLSSATGMGSAGKVGGLSVPSAWASPAGPPGAIEESAAQAMSVEYVSDARGGTSGLLRGVPLGGGGRRGGSAFPPREYGFRRSVLVRPPSAG</sequence>
<feature type="domain" description="PPE family C-terminal" evidence="3">
    <location>
        <begin position="330"/>
        <end position="411"/>
    </location>
</feature>
<dbReference type="STRING" id="53376.BST25_22450"/>
<dbReference type="SUPFAM" id="SSF140459">
    <property type="entry name" value="PE/PPE dimer-like"/>
    <property type="match status" value="1"/>
</dbReference>
<dbReference type="AlphaFoldDB" id="A0A1X0D5Z1"/>
<protein>
    <submittedName>
        <fullName evidence="4">Uncharacterized protein</fullName>
    </submittedName>
</protein>
<feature type="domain" description="PPE" evidence="2">
    <location>
        <begin position="3"/>
        <end position="165"/>
    </location>
</feature>
<dbReference type="InterPro" id="IPR038332">
    <property type="entry name" value="PPE_sf"/>
</dbReference>
<dbReference type="RefSeq" id="WP_083077441.1">
    <property type="nucleotide sequence ID" value="NZ_AP022615.1"/>
</dbReference>
<gene>
    <name evidence="4" type="ORF">BST25_22450</name>
</gene>
<dbReference type="Gene3D" id="1.20.1260.20">
    <property type="entry name" value="PPE superfamily"/>
    <property type="match status" value="1"/>
</dbReference>
<evidence type="ECO:0000313" key="4">
    <source>
        <dbReference type="EMBL" id="ORA67778.1"/>
    </source>
</evidence>